<protein>
    <submittedName>
        <fullName evidence="2">Uncharacterized protein</fullName>
    </submittedName>
</protein>
<feature type="chain" id="PRO_5043734857" evidence="1">
    <location>
        <begin position="22"/>
        <end position="191"/>
    </location>
</feature>
<name>A0AAW9RRC9_9HYPH</name>
<reference evidence="2 3" key="1">
    <citation type="submission" date="2024-02" db="EMBL/GenBank/DDBJ databases">
        <title>Genome analysis and characterization of Microbaculum marinisediminis sp. nov., isolated from marine sediment.</title>
        <authorList>
            <person name="Du Z.-J."/>
            <person name="Ye Y.-Q."/>
            <person name="Zhang Z.-R."/>
            <person name="Yuan S.-M."/>
            <person name="Zhang X.-Y."/>
        </authorList>
    </citation>
    <scope>NUCLEOTIDE SEQUENCE [LARGE SCALE GENOMIC DNA]</scope>
    <source>
        <strain evidence="2 3">SDUM1044001</strain>
    </source>
</reference>
<dbReference type="EMBL" id="JAZHOF010000006">
    <property type="protein sequence ID" value="MEJ8572812.1"/>
    <property type="molecule type" value="Genomic_DNA"/>
</dbReference>
<evidence type="ECO:0000256" key="1">
    <source>
        <dbReference type="SAM" id="SignalP"/>
    </source>
</evidence>
<evidence type="ECO:0000313" key="2">
    <source>
        <dbReference type="EMBL" id="MEJ8572812.1"/>
    </source>
</evidence>
<sequence length="191" mass="18295">MHRKIFIALLAWAGAAGGAAAQQCAPVAEQNLTCGVPYDPAAGVPVATLSQISGDVMTSVDSGFTLVSEDQVSLLPGDRVIVADDGKATVTMGATCSSELPARTSLTILAEGGCVYYSTTPMTAAAVEEVLTSGSASGSAAAGTAAGGVAGGIGAGTVAAVGIGVVAVAAAVAAIAESQSSSDTPVVPISP</sequence>
<accession>A0AAW9RRC9</accession>
<dbReference type="RefSeq" id="WP_340330514.1">
    <property type="nucleotide sequence ID" value="NZ_JAZHOF010000006.1"/>
</dbReference>
<proteinExistence type="predicted"/>
<gene>
    <name evidence="2" type="ORF">V3328_15080</name>
</gene>
<comment type="caution">
    <text evidence="2">The sequence shown here is derived from an EMBL/GenBank/DDBJ whole genome shotgun (WGS) entry which is preliminary data.</text>
</comment>
<evidence type="ECO:0000313" key="3">
    <source>
        <dbReference type="Proteomes" id="UP001378188"/>
    </source>
</evidence>
<dbReference type="AlphaFoldDB" id="A0AAW9RRC9"/>
<organism evidence="2 3">
    <name type="scientific">Microbaculum marinum</name>
    <dbReference type="NCBI Taxonomy" id="1764581"/>
    <lineage>
        <taxon>Bacteria</taxon>
        <taxon>Pseudomonadati</taxon>
        <taxon>Pseudomonadota</taxon>
        <taxon>Alphaproteobacteria</taxon>
        <taxon>Hyphomicrobiales</taxon>
        <taxon>Tepidamorphaceae</taxon>
        <taxon>Microbaculum</taxon>
    </lineage>
</organism>
<dbReference type="Proteomes" id="UP001378188">
    <property type="component" value="Unassembled WGS sequence"/>
</dbReference>
<feature type="signal peptide" evidence="1">
    <location>
        <begin position="1"/>
        <end position="21"/>
    </location>
</feature>
<keyword evidence="1" id="KW-0732">Signal</keyword>
<keyword evidence="3" id="KW-1185">Reference proteome</keyword>